<dbReference type="Proteomes" id="UP000287651">
    <property type="component" value="Unassembled WGS sequence"/>
</dbReference>
<evidence type="ECO:0000256" key="1">
    <source>
        <dbReference type="SAM" id="MobiDB-lite"/>
    </source>
</evidence>
<name>A0A427ANX7_ENSVE</name>
<evidence type="ECO:0000256" key="2">
    <source>
        <dbReference type="SAM" id="Phobius"/>
    </source>
</evidence>
<organism evidence="3 4">
    <name type="scientific">Ensete ventricosum</name>
    <name type="common">Abyssinian banana</name>
    <name type="synonym">Musa ensete</name>
    <dbReference type="NCBI Taxonomy" id="4639"/>
    <lineage>
        <taxon>Eukaryota</taxon>
        <taxon>Viridiplantae</taxon>
        <taxon>Streptophyta</taxon>
        <taxon>Embryophyta</taxon>
        <taxon>Tracheophyta</taxon>
        <taxon>Spermatophyta</taxon>
        <taxon>Magnoliopsida</taxon>
        <taxon>Liliopsida</taxon>
        <taxon>Zingiberales</taxon>
        <taxon>Musaceae</taxon>
        <taxon>Ensete</taxon>
    </lineage>
</organism>
<protein>
    <submittedName>
        <fullName evidence="3">Uncharacterized protein</fullName>
    </submittedName>
</protein>
<proteinExistence type="predicted"/>
<keyword evidence="2" id="KW-0812">Transmembrane</keyword>
<feature type="transmembrane region" description="Helical" evidence="2">
    <location>
        <begin position="90"/>
        <end position="110"/>
    </location>
</feature>
<feature type="region of interest" description="Disordered" evidence="1">
    <location>
        <begin position="54"/>
        <end position="79"/>
    </location>
</feature>
<evidence type="ECO:0000313" key="3">
    <source>
        <dbReference type="EMBL" id="RRT77918.1"/>
    </source>
</evidence>
<dbReference type="AlphaFoldDB" id="A0A427ANX7"/>
<comment type="caution">
    <text evidence="3">The sequence shown here is derived from an EMBL/GenBank/DDBJ whole genome shotgun (WGS) entry which is preliminary data.</text>
</comment>
<keyword evidence="2" id="KW-1133">Transmembrane helix</keyword>
<evidence type="ECO:0000313" key="4">
    <source>
        <dbReference type="Proteomes" id="UP000287651"/>
    </source>
</evidence>
<accession>A0A427ANX7</accession>
<gene>
    <name evidence="3" type="ORF">B296_00000451</name>
</gene>
<keyword evidence="2" id="KW-0472">Membrane</keyword>
<reference evidence="3 4" key="1">
    <citation type="journal article" date="2014" name="Agronomy (Basel)">
        <title>A Draft Genome Sequence for Ensete ventricosum, the Drought-Tolerant Tree Against Hunger.</title>
        <authorList>
            <person name="Harrison J."/>
            <person name="Moore K.A."/>
            <person name="Paszkiewicz K."/>
            <person name="Jones T."/>
            <person name="Grant M."/>
            <person name="Ambacheew D."/>
            <person name="Muzemil S."/>
            <person name="Studholme D.J."/>
        </authorList>
    </citation>
    <scope>NUCLEOTIDE SEQUENCE [LARGE SCALE GENOMIC DNA]</scope>
</reference>
<dbReference type="EMBL" id="AMZH03001804">
    <property type="protein sequence ID" value="RRT77918.1"/>
    <property type="molecule type" value="Genomic_DNA"/>
</dbReference>
<sequence>MVEKDPIKVLRFDLYRPVREVRIGSIGNRYADRPLLGGTVEIGRWRLISTVGGRLREKEEEGEEDAGERGDASSPRAVTDNNVNKVIDEMLMFVRVLWFVYIPCTASLAFRGMANPLREWHHEDKQEKKNV</sequence>